<organism evidence="1 2">
    <name type="scientific">Phycomyces blakesleeanus (strain ATCC 8743b / DSM 1359 / FGSC 10004 / NBRC 33097 / NRRL 1555)</name>
    <dbReference type="NCBI Taxonomy" id="763407"/>
    <lineage>
        <taxon>Eukaryota</taxon>
        <taxon>Fungi</taxon>
        <taxon>Fungi incertae sedis</taxon>
        <taxon>Mucoromycota</taxon>
        <taxon>Mucoromycotina</taxon>
        <taxon>Mucoromycetes</taxon>
        <taxon>Mucorales</taxon>
        <taxon>Phycomycetaceae</taxon>
        <taxon>Phycomyces</taxon>
    </lineage>
</organism>
<proteinExistence type="predicted"/>
<dbReference type="EMBL" id="KV440971">
    <property type="protein sequence ID" value="OAD80710.1"/>
    <property type="molecule type" value="Genomic_DNA"/>
</dbReference>
<dbReference type="GeneID" id="28995288"/>
<dbReference type="Proteomes" id="UP000077315">
    <property type="component" value="Unassembled WGS sequence"/>
</dbReference>
<reference evidence="2" key="1">
    <citation type="submission" date="2015-06" db="EMBL/GenBank/DDBJ databases">
        <title>Expansion of signal transduction pathways in fungi by whole-genome duplication.</title>
        <authorList>
            <consortium name="DOE Joint Genome Institute"/>
            <person name="Corrochano L.M."/>
            <person name="Kuo A."/>
            <person name="Marcet-Houben M."/>
            <person name="Polaino S."/>
            <person name="Salamov A."/>
            <person name="Villalobos J.M."/>
            <person name="Alvarez M.I."/>
            <person name="Avalos J."/>
            <person name="Benito E.P."/>
            <person name="Benoit I."/>
            <person name="Burger G."/>
            <person name="Camino L.P."/>
            <person name="Canovas D."/>
            <person name="Cerda-Olmedo E."/>
            <person name="Cheng J.-F."/>
            <person name="Dominguez A."/>
            <person name="Elias M."/>
            <person name="Eslava A.P."/>
            <person name="Glaser F."/>
            <person name="Grimwood J."/>
            <person name="Gutierrez G."/>
            <person name="Heitman J."/>
            <person name="Henrissat B."/>
            <person name="Iturriaga E.A."/>
            <person name="Lang B.F."/>
            <person name="Lavin J.L."/>
            <person name="Lee S."/>
            <person name="Li W."/>
            <person name="Lindquist E."/>
            <person name="Lopez-Garcia S."/>
            <person name="Luque E.M."/>
            <person name="Marcos A.T."/>
            <person name="Martin J."/>
            <person name="McCluskey K."/>
            <person name="Medina H.R."/>
            <person name="Miralles-Duran A."/>
            <person name="Miyazaki A."/>
            <person name="Munoz-Torres E."/>
            <person name="Oguiza J.A."/>
            <person name="Ohm R."/>
            <person name="Olmedo M."/>
            <person name="Orejas M."/>
            <person name="Ortiz-Castellanos L."/>
            <person name="Pisabarro A.G."/>
            <person name="Rodriguez-Romero J."/>
            <person name="Ruiz-Herrera J."/>
            <person name="Ruiz-Vazquez R."/>
            <person name="Sanz C."/>
            <person name="Schackwitz W."/>
            <person name="Schmutz J."/>
            <person name="Shahriari M."/>
            <person name="Shelest E."/>
            <person name="Silva-Franco F."/>
            <person name="Soanes D."/>
            <person name="Syed K."/>
            <person name="Tagua V.G."/>
            <person name="Talbot N.J."/>
            <person name="Thon M."/>
            <person name="De vries R.P."/>
            <person name="Wiebenga A."/>
            <person name="Yadav J.S."/>
            <person name="Braun E.L."/>
            <person name="Baker S."/>
            <person name="Garre V."/>
            <person name="Horwitz B."/>
            <person name="Torres-Martinez S."/>
            <person name="Idnurm A."/>
            <person name="Herrera-Estrella A."/>
            <person name="Gabaldon T."/>
            <person name="Grigoriev I.V."/>
        </authorList>
    </citation>
    <scope>NUCLEOTIDE SEQUENCE [LARGE SCALE GENOMIC DNA]</scope>
    <source>
        <strain evidence="2">NRRL 1555(-)</strain>
    </source>
</reference>
<sequence length="172" mass="19881">MIIERNASILRARRFYRTGIMNYDYLSRVRCLSLILQGKMGYPKQIFLRVSCLCLSFTYLYYQSLKASAAACSGWLVGRAMLCYVIAKNDIQKYTSNDSGLDPFAPLRLFFTSQTTSLHPAPRSTDPTMNILYRVSPDVYTATLNQDTQFVNKLKQLNDIYCEQYEKKIQVF</sequence>
<protein>
    <submittedName>
        <fullName evidence="1">Uncharacterized protein</fullName>
    </submittedName>
</protein>
<accession>A0A163EPT9</accession>
<dbReference type="InParanoid" id="A0A163EPT9"/>
<gene>
    <name evidence="1" type="ORF">PHYBLDRAFT_161351</name>
</gene>
<name>A0A163EPT9_PHYB8</name>
<dbReference type="AlphaFoldDB" id="A0A163EPT9"/>
<dbReference type="RefSeq" id="XP_018298750.1">
    <property type="nucleotide sequence ID" value="XM_018434382.1"/>
</dbReference>
<keyword evidence="2" id="KW-1185">Reference proteome</keyword>
<evidence type="ECO:0000313" key="1">
    <source>
        <dbReference type="EMBL" id="OAD80710.1"/>
    </source>
</evidence>
<evidence type="ECO:0000313" key="2">
    <source>
        <dbReference type="Proteomes" id="UP000077315"/>
    </source>
</evidence>
<dbReference type="VEuPathDB" id="FungiDB:PHYBLDRAFT_161351"/>